<gene>
    <name evidence="1" type="ORF">ARALYDRAFT_899254</name>
</gene>
<accession>D7L816</accession>
<name>D7L816_ARALL</name>
<evidence type="ECO:0000313" key="2">
    <source>
        <dbReference type="Proteomes" id="UP000008694"/>
    </source>
</evidence>
<protein>
    <submittedName>
        <fullName evidence="1">Predicted protein</fullName>
    </submittedName>
</protein>
<evidence type="ECO:0000313" key="1">
    <source>
        <dbReference type="EMBL" id="EFH59901.1"/>
    </source>
</evidence>
<proteinExistence type="predicted"/>
<dbReference type="HOGENOM" id="CLU_3071415_0_0_1"/>
<sequence length="53" mass="5663">MEGTSDSKPSKVSLKIISNNETIDKACKSKTAFVFFQALSTVTTFALCLGCSI</sequence>
<dbReference type="Proteomes" id="UP000008694">
    <property type="component" value="Unassembled WGS sequence"/>
</dbReference>
<reference evidence="2" key="1">
    <citation type="journal article" date="2011" name="Nat. Genet.">
        <title>The Arabidopsis lyrata genome sequence and the basis of rapid genome size change.</title>
        <authorList>
            <person name="Hu T.T."/>
            <person name="Pattyn P."/>
            <person name="Bakker E.G."/>
            <person name="Cao J."/>
            <person name="Cheng J.-F."/>
            <person name="Clark R.M."/>
            <person name="Fahlgren N."/>
            <person name="Fawcett J.A."/>
            <person name="Grimwood J."/>
            <person name="Gundlach H."/>
            <person name="Haberer G."/>
            <person name="Hollister J.D."/>
            <person name="Ossowski S."/>
            <person name="Ottilar R.P."/>
            <person name="Salamov A.A."/>
            <person name="Schneeberger K."/>
            <person name="Spannagl M."/>
            <person name="Wang X."/>
            <person name="Yang L."/>
            <person name="Nasrallah M.E."/>
            <person name="Bergelson J."/>
            <person name="Carrington J.C."/>
            <person name="Gaut B.S."/>
            <person name="Schmutz J."/>
            <person name="Mayer K.F.X."/>
            <person name="Van de Peer Y."/>
            <person name="Grigoriev I.V."/>
            <person name="Nordborg M."/>
            <person name="Weigel D."/>
            <person name="Guo Y.-L."/>
        </authorList>
    </citation>
    <scope>NUCLEOTIDE SEQUENCE [LARGE SCALE GENOMIC DNA]</scope>
    <source>
        <strain evidence="2">cv. MN47</strain>
    </source>
</reference>
<keyword evidence="2" id="KW-1185">Reference proteome</keyword>
<organism evidence="2">
    <name type="scientific">Arabidopsis lyrata subsp. lyrata</name>
    <name type="common">Lyre-leaved rock-cress</name>
    <dbReference type="NCBI Taxonomy" id="81972"/>
    <lineage>
        <taxon>Eukaryota</taxon>
        <taxon>Viridiplantae</taxon>
        <taxon>Streptophyta</taxon>
        <taxon>Embryophyta</taxon>
        <taxon>Tracheophyta</taxon>
        <taxon>Spermatophyta</taxon>
        <taxon>Magnoliopsida</taxon>
        <taxon>eudicotyledons</taxon>
        <taxon>Gunneridae</taxon>
        <taxon>Pentapetalae</taxon>
        <taxon>rosids</taxon>
        <taxon>malvids</taxon>
        <taxon>Brassicales</taxon>
        <taxon>Brassicaceae</taxon>
        <taxon>Camelineae</taxon>
        <taxon>Arabidopsis</taxon>
    </lineage>
</organism>
<dbReference type="AlphaFoldDB" id="D7L816"/>
<dbReference type="EMBL" id="GL348715">
    <property type="protein sequence ID" value="EFH59901.1"/>
    <property type="molecule type" value="Genomic_DNA"/>
</dbReference>
<dbReference type="Gramene" id="scaffold_303224.1">
    <property type="protein sequence ID" value="scaffold_303224.1"/>
    <property type="gene ID" value="scaffold_303224.1"/>
</dbReference>